<dbReference type="Pfam" id="PF00397">
    <property type="entry name" value="WW"/>
    <property type="match status" value="1"/>
</dbReference>
<feature type="transmembrane region" description="Helical" evidence="9">
    <location>
        <begin position="323"/>
        <end position="344"/>
    </location>
</feature>
<evidence type="ECO:0000256" key="7">
    <source>
        <dbReference type="PIRSR" id="PIRSR603915-2"/>
    </source>
</evidence>
<dbReference type="PRINTS" id="PR01433">
    <property type="entry name" value="POLYCYSTIN2"/>
</dbReference>
<reference evidence="12" key="1">
    <citation type="submission" date="2021-01" db="EMBL/GenBank/DDBJ databases">
        <authorList>
            <person name="Corre E."/>
            <person name="Pelletier E."/>
            <person name="Niang G."/>
            <person name="Scheremetjew M."/>
            <person name="Finn R."/>
            <person name="Kale V."/>
            <person name="Holt S."/>
            <person name="Cochrane G."/>
            <person name="Meng A."/>
            <person name="Brown T."/>
            <person name="Cohen L."/>
        </authorList>
    </citation>
    <scope>NUCLEOTIDE SEQUENCE</scope>
    <source>
        <strain evidence="11">CCMP441</strain>
        <strain evidence="12">CCMP644</strain>
    </source>
</reference>
<comment type="similarity">
    <text evidence="2">Belongs to the polycystin family.</text>
</comment>
<dbReference type="EMBL" id="HBFX01057850">
    <property type="protein sequence ID" value="CAD8983791.1"/>
    <property type="molecule type" value="Transcribed_RNA"/>
</dbReference>
<name>A0A6U4N277_HEMAN</name>
<dbReference type="InterPro" id="IPR001202">
    <property type="entry name" value="WW_dom"/>
</dbReference>
<feature type="transmembrane region" description="Helical" evidence="9">
    <location>
        <begin position="415"/>
        <end position="437"/>
    </location>
</feature>
<dbReference type="GO" id="GO:0005509">
    <property type="term" value="F:calcium ion binding"/>
    <property type="evidence" value="ECO:0007669"/>
    <property type="project" value="InterPro"/>
</dbReference>
<dbReference type="InterPro" id="IPR051223">
    <property type="entry name" value="Polycystin"/>
</dbReference>
<keyword evidence="6" id="KW-0325">Glycoprotein</keyword>
<evidence type="ECO:0000313" key="11">
    <source>
        <dbReference type="EMBL" id="CAD8738546.1"/>
    </source>
</evidence>
<dbReference type="PANTHER" id="PTHR10877:SF183">
    <property type="entry name" value="AT14535P-RELATED"/>
    <property type="match status" value="1"/>
</dbReference>
<dbReference type="InterPro" id="IPR003915">
    <property type="entry name" value="PKD_2"/>
</dbReference>
<dbReference type="AlphaFoldDB" id="A0A6U4N277"/>
<organism evidence="12">
    <name type="scientific">Hemiselmis andersenii</name>
    <name type="common">Cryptophyte alga</name>
    <dbReference type="NCBI Taxonomy" id="464988"/>
    <lineage>
        <taxon>Eukaryota</taxon>
        <taxon>Cryptophyceae</taxon>
        <taxon>Cryptomonadales</taxon>
        <taxon>Hemiselmidaceae</taxon>
        <taxon>Hemiselmis</taxon>
    </lineage>
</organism>
<feature type="region of interest" description="Disordered" evidence="8">
    <location>
        <begin position="558"/>
        <end position="578"/>
    </location>
</feature>
<evidence type="ECO:0000259" key="10">
    <source>
        <dbReference type="PROSITE" id="PS50020"/>
    </source>
</evidence>
<protein>
    <recommendedName>
        <fullName evidence="10">WW domain-containing protein</fullName>
    </recommendedName>
</protein>
<feature type="transmembrane region" description="Helical" evidence="9">
    <location>
        <begin position="38"/>
        <end position="54"/>
    </location>
</feature>
<dbReference type="Gene3D" id="2.20.70.10">
    <property type="match status" value="1"/>
</dbReference>
<feature type="domain" description="WW" evidence="10">
    <location>
        <begin position="652"/>
        <end position="685"/>
    </location>
</feature>
<evidence type="ECO:0000256" key="2">
    <source>
        <dbReference type="ARBA" id="ARBA00007200"/>
    </source>
</evidence>
<feature type="disulfide bond" evidence="7">
    <location>
        <begin position="143"/>
        <end position="155"/>
    </location>
</feature>
<evidence type="ECO:0000256" key="9">
    <source>
        <dbReference type="SAM" id="Phobius"/>
    </source>
</evidence>
<gene>
    <name evidence="12" type="ORF">HAND00432_LOCUS34803</name>
    <name evidence="11" type="ORF">HAND1043_LOCUS5038</name>
</gene>
<dbReference type="CDD" id="cd00201">
    <property type="entry name" value="WW"/>
    <property type="match status" value="1"/>
</dbReference>
<feature type="transmembrane region" description="Helical" evidence="9">
    <location>
        <begin position="475"/>
        <end position="500"/>
    </location>
</feature>
<comment type="subcellular location">
    <subcellularLocation>
        <location evidence="1">Membrane</location>
        <topology evidence="1">Multi-pass membrane protein</topology>
    </subcellularLocation>
</comment>
<feature type="transmembrane region" description="Helical" evidence="9">
    <location>
        <begin position="375"/>
        <end position="394"/>
    </location>
</feature>
<feature type="transmembrane region" description="Helical" evidence="9">
    <location>
        <begin position="284"/>
        <end position="302"/>
    </location>
</feature>
<evidence type="ECO:0000256" key="6">
    <source>
        <dbReference type="ARBA" id="ARBA00023180"/>
    </source>
</evidence>
<dbReference type="SUPFAM" id="SSF51045">
    <property type="entry name" value="WW domain"/>
    <property type="match status" value="1"/>
</dbReference>
<dbReference type="InterPro" id="IPR046791">
    <property type="entry name" value="Polycystin_dom"/>
</dbReference>
<evidence type="ECO:0000256" key="5">
    <source>
        <dbReference type="ARBA" id="ARBA00023136"/>
    </source>
</evidence>
<dbReference type="SMART" id="SM00456">
    <property type="entry name" value="WW"/>
    <property type="match status" value="1"/>
</dbReference>
<evidence type="ECO:0000256" key="8">
    <source>
        <dbReference type="SAM" id="MobiDB-lite"/>
    </source>
</evidence>
<sequence>MSQEVQYQLMEAAGLKPGPNVSLALAVDKFRREKTKEVLLYIFFLFLFTTSTYLQRDVTDAHAYLTEVKTSILDEPFPGLTYRKRFEDIRTEDDLWLYLNNVIPNYLFEKSDGAIDFVLAVNVVVQAPRLRQVRVKKLPGSSCRLVPRIDEIETCFPPYSDANQETEPIFGWPPGRMIPYSTSTDLNTAWYGTGILAYDGGGYALDFPLNTTRNEMVAAMQYLRQNRWTDTQTRALFFDFVMFNPMERFFLSCRLLFEFLPYGRIHTVPSFRVMRIGLDSNRDYAVFVLDGMTYCMIVYYIYKDFQTWQFLGGARYWKAKWHWLNWIIYSIFTVAAVFKLRYWLISFQWTRGDPSLDATQAVFDFEAHGWTYSQIWNWTAFNSIFVWLKAFGYFKYVGDRMSHLASTVIQASNDISIFLFFFGLVVFAYTQAAHTAFGTDVASHRSLANSFFQHCFILMRKFEGQFDPVKEINVYLGPILLISFEMLCVFGLSRLTIAILSKHYANMKDVGEDDAMTVEFRTTMYRRLGRARHRFMDFFLWRPRDDVAMFRQERDREMEAIEDRESKPKKRRKKDLGLDPAAVRALQKHLTHVQDGVQVLQDKVGKLYKRYAAHGLVHDDEEEDEGDVANQVQAFEDEIKEVKTQPVPGNKTVLPPTWRVMEGDDGSIFYFNVETRKVQWDPPMVMSAVAPAEEVIEVQDLEEEEA</sequence>
<dbReference type="Pfam" id="PF08016">
    <property type="entry name" value="PKD_channel"/>
    <property type="match status" value="1"/>
</dbReference>
<keyword evidence="3 9" id="KW-0812">Transmembrane</keyword>
<dbReference type="GO" id="GO:0016020">
    <property type="term" value="C:membrane"/>
    <property type="evidence" value="ECO:0007669"/>
    <property type="project" value="UniProtKB-SubCell"/>
</dbReference>
<keyword evidence="4 9" id="KW-1133">Transmembrane helix</keyword>
<accession>A0A6U4N277</accession>
<evidence type="ECO:0000256" key="4">
    <source>
        <dbReference type="ARBA" id="ARBA00022989"/>
    </source>
</evidence>
<evidence type="ECO:0000256" key="3">
    <source>
        <dbReference type="ARBA" id="ARBA00022692"/>
    </source>
</evidence>
<keyword evidence="5 9" id="KW-0472">Membrane</keyword>
<dbReference type="EMBL" id="HBFK01008424">
    <property type="protein sequence ID" value="CAD8738546.1"/>
    <property type="molecule type" value="Transcribed_RNA"/>
</dbReference>
<dbReference type="Pfam" id="PF20519">
    <property type="entry name" value="Polycystin_dom"/>
    <property type="match status" value="1"/>
</dbReference>
<dbReference type="InterPro" id="IPR013122">
    <property type="entry name" value="PKD1_2_channel"/>
</dbReference>
<evidence type="ECO:0000256" key="1">
    <source>
        <dbReference type="ARBA" id="ARBA00004141"/>
    </source>
</evidence>
<dbReference type="PANTHER" id="PTHR10877">
    <property type="entry name" value="POLYCYSTIN FAMILY MEMBER"/>
    <property type="match status" value="1"/>
</dbReference>
<dbReference type="InterPro" id="IPR036020">
    <property type="entry name" value="WW_dom_sf"/>
</dbReference>
<evidence type="ECO:0000313" key="12">
    <source>
        <dbReference type="EMBL" id="CAD8983791.1"/>
    </source>
</evidence>
<proteinExistence type="inferred from homology"/>
<dbReference type="PROSITE" id="PS50020">
    <property type="entry name" value="WW_DOMAIN_2"/>
    <property type="match status" value="1"/>
</dbReference>